<protein>
    <recommendedName>
        <fullName evidence="5">Oxygen sensor histidine kinase NreB</fullName>
        <ecNumber evidence="4">2.7.13.3</ecNumber>
    </recommendedName>
    <alternativeName>
        <fullName evidence="18">Nitrogen regulation protein B</fullName>
    </alternativeName>
</protein>
<keyword evidence="11" id="KW-0547">Nucleotide-binding</keyword>
<accession>A0A023BSF3</accession>
<evidence type="ECO:0000313" key="23">
    <source>
        <dbReference type="Proteomes" id="UP000023541"/>
    </source>
</evidence>
<dbReference type="GO" id="GO:0046872">
    <property type="term" value="F:metal ion binding"/>
    <property type="evidence" value="ECO:0007669"/>
    <property type="project" value="UniProtKB-KW"/>
</dbReference>
<evidence type="ECO:0000256" key="2">
    <source>
        <dbReference type="ARBA" id="ARBA00001966"/>
    </source>
</evidence>
<evidence type="ECO:0000256" key="1">
    <source>
        <dbReference type="ARBA" id="ARBA00000085"/>
    </source>
</evidence>
<feature type="transmembrane region" description="Helical" evidence="20">
    <location>
        <begin position="366"/>
        <end position="385"/>
    </location>
</feature>
<dbReference type="PANTHER" id="PTHR24421">
    <property type="entry name" value="NITRATE/NITRITE SENSOR PROTEIN NARX-RELATED"/>
    <property type="match status" value="1"/>
</dbReference>
<evidence type="ECO:0000256" key="10">
    <source>
        <dbReference type="ARBA" id="ARBA00022723"/>
    </source>
</evidence>
<dbReference type="SUPFAM" id="SSF48452">
    <property type="entry name" value="TPR-like"/>
    <property type="match status" value="1"/>
</dbReference>
<feature type="coiled-coil region" evidence="19">
    <location>
        <begin position="387"/>
        <end position="414"/>
    </location>
</feature>
<dbReference type="EMBL" id="AQRA01000007">
    <property type="protein sequence ID" value="EZH72884.1"/>
    <property type="molecule type" value="Genomic_DNA"/>
</dbReference>
<evidence type="ECO:0000313" key="22">
    <source>
        <dbReference type="EMBL" id="EZH72884.1"/>
    </source>
</evidence>
<evidence type="ECO:0000256" key="6">
    <source>
        <dbReference type="ARBA" id="ARBA00022485"/>
    </source>
</evidence>
<dbReference type="GO" id="GO:0051539">
    <property type="term" value="F:4 iron, 4 sulfur cluster binding"/>
    <property type="evidence" value="ECO:0007669"/>
    <property type="project" value="UniProtKB-KW"/>
</dbReference>
<dbReference type="EC" id="2.7.13.3" evidence="4"/>
<evidence type="ECO:0000256" key="19">
    <source>
        <dbReference type="SAM" id="Coils"/>
    </source>
</evidence>
<dbReference type="STRING" id="1317122.ATO12_22410"/>
<keyword evidence="14" id="KW-0408">Iron</keyword>
<dbReference type="SMART" id="SM00387">
    <property type="entry name" value="HATPase_c"/>
    <property type="match status" value="1"/>
</dbReference>
<dbReference type="GO" id="GO:0016020">
    <property type="term" value="C:membrane"/>
    <property type="evidence" value="ECO:0007669"/>
    <property type="project" value="InterPro"/>
</dbReference>
<dbReference type="Gene3D" id="1.25.40.10">
    <property type="entry name" value="Tetratricopeptide repeat domain"/>
    <property type="match status" value="2"/>
</dbReference>
<evidence type="ECO:0000259" key="21">
    <source>
        <dbReference type="PROSITE" id="PS50109"/>
    </source>
</evidence>
<evidence type="ECO:0000256" key="16">
    <source>
        <dbReference type="ARBA" id="ARBA00023014"/>
    </source>
</evidence>
<name>A0A023BSF3_9FLAO</name>
<evidence type="ECO:0000256" key="12">
    <source>
        <dbReference type="ARBA" id="ARBA00022777"/>
    </source>
</evidence>
<dbReference type="InterPro" id="IPR011712">
    <property type="entry name" value="Sig_transdc_His_kin_sub3_dim/P"/>
</dbReference>
<dbReference type="PROSITE" id="PS50109">
    <property type="entry name" value="HIS_KIN"/>
    <property type="match status" value="1"/>
</dbReference>
<keyword evidence="9" id="KW-0808">Transferase</keyword>
<evidence type="ECO:0000256" key="14">
    <source>
        <dbReference type="ARBA" id="ARBA00023004"/>
    </source>
</evidence>
<evidence type="ECO:0000256" key="9">
    <source>
        <dbReference type="ARBA" id="ARBA00022679"/>
    </source>
</evidence>
<keyword evidence="23" id="KW-1185">Reference proteome</keyword>
<comment type="catalytic activity">
    <reaction evidence="1">
        <text>ATP + protein L-histidine = ADP + protein N-phospho-L-histidine.</text>
        <dbReference type="EC" id="2.7.13.3"/>
    </reaction>
</comment>
<keyword evidence="15" id="KW-0902">Two-component regulatory system</keyword>
<evidence type="ECO:0000256" key="13">
    <source>
        <dbReference type="ARBA" id="ARBA00022840"/>
    </source>
</evidence>
<dbReference type="SUPFAM" id="SSF55874">
    <property type="entry name" value="ATPase domain of HSP90 chaperone/DNA topoisomerase II/histidine kinase"/>
    <property type="match status" value="1"/>
</dbReference>
<dbReference type="OrthoDB" id="9760839at2"/>
<evidence type="ECO:0000256" key="7">
    <source>
        <dbReference type="ARBA" id="ARBA00022490"/>
    </source>
</evidence>
<evidence type="ECO:0000256" key="17">
    <source>
        <dbReference type="ARBA" id="ARBA00024827"/>
    </source>
</evidence>
<keyword evidence="7" id="KW-0963">Cytoplasm</keyword>
<dbReference type="Pfam" id="PF02518">
    <property type="entry name" value="HATPase_c"/>
    <property type="match status" value="1"/>
</dbReference>
<organism evidence="22 23">
    <name type="scientific">Aquimarina atlantica</name>
    <dbReference type="NCBI Taxonomy" id="1317122"/>
    <lineage>
        <taxon>Bacteria</taxon>
        <taxon>Pseudomonadati</taxon>
        <taxon>Bacteroidota</taxon>
        <taxon>Flavobacteriia</taxon>
        <taxon>Flavobacteriales</taxon>
        <taxon>Flavobacteriaceae</taxon>
        <taxon>Aquimarina</taxon>
    </lineage>
</organism>
<evidence type="ECO:0000256" key="4">
    <source>
        <dbReference type="ARBA" id="ARBA00012438"/>
    </source>
</evidence>
<comment type="caution">
    <text evidence="22">The sequence shown here is derived from an EMBL/GenBank/DDBJ whole genome shotgun (WGS) entry which is preliminary data.</text>
</comment>
<dbReference type="Gene3D" id="3.30.565.10">
    <property type="entry name" value="Histidine kinase-like ATPase, C-terminal domain"/>
    <property type="match status" value="1"/>
</dbReference>
<dbReference type="InterPro" id="IPR011990">
    <property type="entry name" value="TPR-like_helical_dom_sf"/>
</dbReference>
<dbReference type="InterPro" id="IPR003594">
    <property type="entry name" value="HATPase_dom"/>
</dbReference>
<evidence type="ECO:0000256" key="18">
    <source>
        <dbReference type="ARBA" id="ARBA00030800"/>
    </source>
</evidence>
<evidence type="ECO:0000256" key="11">
    <source>
        <dbReference type="ARBA" id="ARBA00022741"/>
    </source>
</evidence>
<dbReference type="GO" id="GO:0046983">
    <property type="term" value="F:protein dimerization activity"/>
    <property type="evidence" value="ECO:0007669"/>
    <property type="project" value="InterPro"/>
</dbReference>
<dbReference type="InterPro" id="IPR005467">
    <property type="entry name" value="His_kinase_dom"/>
</dbReference>
<keyword evidence="20" id="KW-1133">Transmembrane helix</keyword>
<dbReference type="InterPro" id="IPR036890">
    <property type="entry name" value="HATPase_C_sf"/>
</dbReference>
<sequence>MYKYYLLLVIFLTIGKSFSQHKNLSRKALFYIGNYQLNEAEKILDSVRNPQEKKLLKWDILVLKKGSLEKFEFQNNNYGTSFANILSLLIKGDQYLLQNIPKDSLAYNKYQEALQLSLIQRDSTLVCFSTKKIIELLYKNRKAMQLFSEYFKIYQKHMRFNGEKATLKFYKTTVNTSATQKEHIKAYKDIISIAKKGKNRFIEGKIYMHIGANFAYFHKQSDSALHYYQKALRIFKDTPHNYAKVEMFGVNTNIGISYSIKKKHETAKSYYLKAAKIKLPKNSFLKLSKLSSLLSKNYRNLKKYDSAFFYNDRFIKYTDSLNEYKKAIALNEIEVKYQTAEKEKKIVQLLNTNLKSEASRIQNRNLLIGSLSLILVGSIFVFLLYKNTKRKQRIAEQEREIEIQKTEKLLKEQELSAIDAMISGQEKERQRLANELHDNLGSTLATVKLHFQHLQNNKDNPKVEHIEELYTKTNALLDEAYQKVRTIAHEKNSGVMANQGLLPAIKKLAKQVSNGDGLHIEIQDYGLEERLDNALEISIFRMIQELITNAIKHAKASEIHISLTNHDSLLNIIIEDNGKGFDAKILPKKEGMGLRNIEKRVEHLEGTFEIDSTIGKGTNIIINIPI</sequence>
<keyword evidence="20" id="KW-0472">Membrane</keyword>
<evidence type="ECO:0000256" key="15">
    <source>
        <dbReference type="ARBA" id="ARBA00023012"/>
    </source>
</evidence>
<keyword evidence="13" id="KW-0067">ATP-binding</keyword>
<dbReference type="PANTHER" id="PTHR24421:SF10">
    <property type="entry name" value="NITRATE_NITRITE SENSOR PROTEIN NARQ"/>
    <property type="match status" value="1"/>
</dbReference>
<comment type="subcellular location">
    <subcellularLocation>
        <location evidence="3">Cytoplasm</location>
    </subcellularLocation>
</comment>
<comment type="cofactor">
    <cofactor evidence="2">
        <name>[4Fe-4S] cluster</name>
        <dbReference type="ChEBI" id="CHEBI:49883"/>
    </cofactor>
</comment>
<dbReference type="AlphaFoldDB" id="A0A023BSF3"/>
<feature type="coiled-coil region" evidence="19">
    <location>
        <begin position="330"/>
        <end position="357"/>
    </location>
</feature>
<keyword evidence="6" id="KW-0004">4Fe-4S</keyword>
<evidence type="ECO:0000256" key="3">
    <source>
        <dbReference type="ARBA" id="ARBA00004496"/>
    </source>
</evidence>
<gene>
    <name evidence="22" type="ORF">ATO12_22410</name>
</gene>
<dbReference type="GO" id="GO:0000155">
    <property type="term" value="F:phosphorelay sensor kinase activity"/>
    <property type="evidence" value="ECO:0007669"/>
    <property type="project" value="InterPro"/>
</dbReference>
<dbReference type="GO" id="GO:0005737">
    <property type="term" value="C:cytoplasm"/>
    <property type="evidence" value="ECO:0007669"/>
    <property type="project" value="UniProtKB-SubCell"/>
</dbReference>
<dbReference type="PRINTS" id="PR00344">
    <property type="entry name" value="BCTRLSENSOR"/>
</dbReference>
<proteinExistence type="predicted"/>
<dbReference type="Proteomes" id="UP000023541">
    <property type="component" value="Unassembled WGS sequence"/>
</dbReference>
<keyword evidence="8" id="KW-0597">Phosphoprotein</keyword>
<dbReference type="GO" id="GO:0005524">
    <property type="term" value="F:ATP binding"/>
    <property type="evidence" value="ECO:0007669"/>
    <property type="project" value="UniProtKB-KW"/>
</dbReference>
<keyword evidence="10" id="KW-0479">Metal-binding</keyword>
<dbReference type="Pfam" id="PF07730">
    <property type="entry name" value="HisKA_3"/>
    <property type="match status" value="1"/>
</dbReference>
<feature type="domain" description="Histidine kinase" evidence="21">
    <location>
        <begin position="431"/>
        <end position="626"/>
    </location>
</feature>
<keyword evidence="16" id="KW-0411">Iron-sulfur</keyword>
<keyword evidence="19" id="KW-0175">Coiled coil</keyword>
<evidence type="ECO:0000256" key="8">
    <source>
        <dbReference type="ARBA" id="ARBA00022553"/>
    </source>
</evidence>
<reference evidence="22 23" key="1">
    <citation type="submission" date="2014-04" db="EMBL/GenBank/DDBJ databases">
        <title>Aquimarina sp. 22II-S11-z7 Genome Sequencing.</title>
        <authorList>
            <person name="Lai Q."/>
        </authorList>
    </citation>
    <scope>NUCLEOTIDE SEQUENCE [LARGE SCALE GENOMIC DNA]</scope>
    <source>
        <strain evidence="22 23">22II-S11-z7</strain>
    </source>
</reference>
<evidence type="ECO:0000256" key="5">
    <source>
        <dbReference type="ARBA" id="ARBA00017322"/>
    </source>
</evidence>
<dbReference type="CDD" id="cd16917">
    <property type="entry name" value="HATPase_UhpB-NarQ-NarX-like"/>
    <property type="match status" value="1"/>
</dbReference>
<keyword evidence="12" id="KW-0418">Kinase</keyword>
<keyword evidence="20" id="KW-0812">Transmembrane</keyword>
<dbReference type="InterPro" id="IPR050482">
    <property type="entry name" value="Sensor_HK_TwoCompSys"/>
</dbReference>
<dbReference type="eggNOG" id="COG4585">
    <property type="taxonomic scope" value="Bacteria"/>
</dbReference>
<comment type="function">
    <text evidence="17">Member of the two-component regulatory system NreB/NreC involved in the control of dissimilatory nitrate/nitrite reduction in response to oxygen. NreB functions as a direct oxygen sensor histidine kinase which is autophosphorylated, in the absence of oxygen, probably at the conserved histidine residue, and transfers its phosphate group probably to a conserved aspartate residue of NreC. NreB/NreC activates the expression of the nitrate (narGHJI) and nitrite (nir) reductase operons, as well as the putative nitrate transporter gene narT.</text>
</comment>
<evidence type="ECO:0000256" key="20">
    <source>
        <dbReference type="SAM" id="Phobius"/>
    </source>
</evidence>
<dbReference type="Gene3D" id="1.20.5.1930">
    <property type="match status" value="1"/>
</dbReference>
<dbReference type="InterPro" id="IPR004358">
    <property type="entry name" value="Sig_transdc_His_kin-like_C"/>
</dbReference>